<evidence type="ECO:0000313" key="2">
    <source>
        <dbReference type="EMBL" id="RVT56328.1"/>
    </source>
</evidence>
<name>A0A437K2Q1_9BACI</name>
<gene>
    <name evidence="2" type="ORF">EM808_27840</name>
</gene>
<dbReference type="AlphaFoldDB" id="A0A437K2Q1"/>
<dbReference type="EMBL" id="RZTZ01000033">
    <property type="protein sequence ID" value="RVT56328.1"/>
    <property type="molecule type" value="Genomic_DNA"/>
</dbReference>
<feature type="transmembrane region" description="Helical" evidence="1">
    <location>
        <begin position="47"/>
        <end position="70"/>
    </location>
</feature>
<keyword evidence="3" id="KW-1185">Reference proteome</keyword>
<dbReference type="RefSeq" id="WP_127742998.1">
    <property type="nucleotide sequence ID" value="NZ_CAJCKN010000019.1"/>
</dbReference>
<keyword evidence="1" id="KW-1133">Transmembrane helix</keyword>
<reference evidence="2 3" key="1">
    <citation type="submission" date="2019-01" db="EMBL/GenBank/DDBJ databases">
        <title>Bacillus sp. M5HDSG1-1, whole genome shotgun sequence.</title>
        <authorList>
            <person name="Tuo L."/>
        </authorList>
    </citation>
    <scope>NUCLEOTIDE SEQUENCE [LARGE SCALE GENOMIC DNA]</scope>
    <source>
        <strain evidence="2 3">M5HDSG1-1</strain>
    </source>
</reference>
<proteinExistence type="predicted"/>
<feature type="transmembrane region" description="Helical" evidence="1">
    <location>
        <begin position="120"/>
        <end position="142"/>
    </location>
</feature>
<keyword evidence="1" id="KW-0472">Membrane</keyword>
<protein>
    <submittedName>
        <fullName evidence="2">Uncharacterized protein</fullName>
    </submittedName>
</protein>
<keyword evidence="1" id="KW-0812">Transmembrane</keyword>
<feature type="transmembrane region" description="Helical" evidence="1">
    <location>
        <begin position="97"/>
        <end position="114"/>
    </location>
</feature>
<evidence type="ECO:0000256" key="1">
    <source>
        <dbReference type="SAM" id="Phobius"/>
    </source>
</evidence>
<comment type="caution">
    <text evidence="2">The sequence shown here is derived from an EMBL/GenBank/DDBJ whole genome shotgun (WGS) entry which is preliminary data.</text>
</comment>
<dbReference type="Proteomes" id="UP000288024">
    <property type="component" value="Unassembled WGS sequence"/>
</dbReference>
<accession>A0A437K2Q1</accession>
<organism evidence="2 3">
    <name type="scientific">Niallia taxi</name>
    <dbReference type="NCBI Taxonomy" id="2499688"/>
    <lineage>
        <taxon>Bacteria</taxon>
        <taxon>Bacillati</taxon>
        <taxon>Bacillota</taxon>
        <taxon>Bacilli</taxon>
        <taxon>Bacillales</taxon>
        <taxon>Bacillaceae</taxon>
        <taxon>Niallia</taxon>
    </lineage>
</organism>
<evidence type="ECO:0000313" key="3">
    <source>
        <dbReference type="Proteomes" id="UP000288024"/>
    </source>
</evidence>
<feature type="transmembrane region" description="Helical" evidence="1">
    <location>
        <begin position="9"/>
        <end position="27"/>
    </location>
</feature>
<sequence>MTYQEKKSIVSIVSAVIIFVSFSFWMYPQYPLGGVLEDQILPFWGRFVLLLTLVSIIAHIIISIIFNILFSVTTKEKQPSFEDELDKLIALKANRNSFFIFILGFLSSMTALVISQPLQVMFIILIISGFLADVTGSVTKFYHYRKGV</sequence>